<proteinExistence type="predicted"/>
<name>A0A9P5NZH5_GYMJU</name>
<dbReference type="Pfam" id="PF00582">
    <property type="entry name" value="Usp"/>
    <property type="match status" value="1"/>
</dbReference>
<reference evidence="2" key="1">
    <citation type="submission" date="2020-11" db="EMBL/GenBank/DDBJ databases">
        <authorList>
            <consortium name="DOE Joint Genome Institute"/>
            <person name="Ahrendt S."/>
            <person name="Riley R."/>
            <person name="Andreopoulos W."/>
            <person name="LaButti K."/>
            <person name="Pangilinan J."/>
            <person name="Ruiz-duenas F.J."/>
            <person name="Barrasa J.M."/>
            <person name="Sanchez-Garcia M."/>
            <person name="Camarero S."/>
            <person name="Miyauchi S."/>
            <person name="Serrano A."/>
            <person name="Linde D."/>
            <person name="Babiker R."/>
            <person name="Drula E."/>
            <person name="Ayuso-Fernandez I."/>
            <person name="Pacheco R."/>
            <person name="Padilla G."/>
            <person name="Ferreira P."/>
            <person name="Barriuso J."/>
            <person name="Kellner H."/>
            <person name="Castanera R."/>
            <person name="Alfaro M."/>
            <person name="Ramirez L."/>
            <person name="Pisabarro A.G."/>
            <person name="Kuo A."/>
            <person name="Tritt A."/>
            <person name="Lipzen A."/>
            <person name="He G."/>
            <person name="Yan M."/>
            <person name="Ng V."/>
            <person name="Cullen D."/>
            <person name="Martin F."/>
            <person name="Rosso M.-N."/>
            <person name="Henrissat B."/>
            <person name="Hibbett D."/>
            <person name="Martinez A.T."/>
            <person name="Grigoriev I.V."/>
        </authorList>
    </citation>
    <scope>NUCLEOTIDE SEQUENCE</scope>
    <source>
        <strain evidence="2">AH 44721</strain>
    </source>
</reference>
<dbReference type="AlphaFoldDB" id="A0A9P5NZH5"/>
<evidence type="ECO:0000313" key="3">
    <source>
        <dbReference type="Proteomes" id="UP000724874"/>
    </source>
</evidence>
<protein>
    <recommendedName>
        <fullName evidence="1">UspA domain-containing protein</fullName>
    </recommendedName>
</protein>
<dbReference type="CDD" id="cd23659">
    <property type="entry name" value="USP_At3g01520-like"/>
    <property type="match status" value="1"/>
</dbReference>
<gene>
    <name evidence="2" type="ORF">CPB84DRAFT_1673423</name>
</gene>
<evidence type="ECO:0000259" key="1">
    <source>
        <dbReference type="Pfam" id="PF00582"/>
    </source>
</evidence>
<dbReference type="EMBL" id="JADNYJ010000008">
    <property type="protein sequence ID" value="KAF8909761.1"/>
    <property type="molecule type" value="Genomic_DNA"/>
</dbReference>
<accession>A0A9P5NZH5</accession>
<feature type="domain" description="UspA" evidence="1">
    <location>
        <begin position="55"/>
        <end position="195"/>
    </location>
</feature>
<dbReference type="PANTHER" id="PTHR47815:SF1">
    <property type="entry name" value="UNIVERSAL STRESS PROTEIN A FAMILY PROTEIN C25B2.10"/>
    <property type="match status" value="1"/>
</dbReference>
<sequence length="218" mass="24394">MFHGQHHHPPNPLASPNYTPKVSFDTFENPVASMFSFTLQVKTEGYRRTRNTRVFLCAASPDESGREALDWALEALVQDGDELIVFRGVEQDALGKDHNTLRDEARDLMRILQEKSVEYDPTRKLSLIVEYIPGRVTDSIDRLIALYRPDSLVVGTRGRRFGVGLVQGLVGSGAGIGSVSKYCLSHSPVPVIVVRPGRKLRKAVEKRRADPKRGTHFE</sequence>
<dbReference type="InterPro" id="IPR006016">
    <property type="entry name" value="UspA"/>
</dbReference>
<dbReference type="Proteomes" id="UP000724874">
    <property type="component" value="Unassembled WGS sequence"/>
</dbReference>
<evidence type="ECO:0000313" key="2">
    <source>
        <dbReference type="EMBL" id="KAF8909761.1"/>
    </source>
</evidence>
<organism evidence="2 3">
    <name type="scientific">Gymnopilus junonius</name>
    <name type="common">Spectacular rustgill mushroom</name>
    <name type="synonym">Gymnopilus spectabilis subsp. junonius</name>
    <dbReference type="NCBI Taxonomy" id="109634"/>
    <lineage>
        <taxon>Eukaryota</taxon>
        <taxon>Fungi</taxon>
        <taxon>Dikarya</taxon>
        <taxon>Basidiomycota</taxon>
        <taxon>Agaricomycotina</taxon>
        <taxon>Agaricomycetes</taxon>
        <taxon>Agaricomycetidae</taxon>
        <taxon>Agaricales</taxon>
        <taxon>Agaricineae</taxon>
        <taxon>Hymenogastraceae</taxon>
        <taxon>Gymnopilus</taxon>
    </lineage>
</organism>
<dbReference type="InterPro" id="IPR014729">
    <property type="entry name" value="Rossmann-like_a/b/a_fold"/>
</dbReference>
<keyword evidence="3" id="KW-1185">Reference proteome</keyword>
<dbReference type="Gene3D" id="3.40.50.620">
    <property type="entry name" value="HUPs"/>
    <property type="match status" value="1"/>
</dbReference>
<dbReference type="OrthoDB" id="843225at2759"/>
<comment type="caution">
    <text evidence="2">The sequence shown here is derived from an EMBL/GenBank/DDBJ whole genome shotgun (WGS) entry which is preliminary data.</text>
</comment>
<dbReference type="PANTHER" id="PTHR47815">
    <property type="entry name" value="UNIVERSAL STRESS PROTEIN A FAMILY PROTEIN C25B2.10"/>
    <property type="match status" value="1"/>
</dbReference>
<dbReference type="SUPFAM" id="SSF52402">
    <property type="entry name" value="Adenine nucleotide alpha hydrolases-like"/>
    <property type="match status" value="1"/>
</dbReference>